<organism evidence="2 3">
    <name type="scientific">Brachybacterium phenoliresistens</name>
    <dbReference type="NCBI Taxonomy" id="396014"/>
    <lineage>
        <taxon>Bacteria</taxon>
        <taxon>Bacillati</taxon>
        <taxon>Actinomycetota</taxon>
        <taxon>Actinomycetes</taxon>
        <taxon>Micrococcales</taxon>
        <taxon>Dermabacteraceae</taxon>
        <taxon>Brachybacterium</taxon>
    </lineage>
</organism>
<name>Z9JPH2_9MICO</name>
<evidence type="ECO:0000313" key="3">
    <source>
        <dbReference type="Proteomes" id="UP000023067"/>
    </source>
</evidence>
<dbReference type="AlphaFoldDB" id="Z9JPH2"/>
<proteinExistence type="predicted"/>
<gene>
    <name evidence="2" type="ORF">BF93_08140</name>
</gene>
<feature type="transmembrane region" description="Helical" evidence="1">
    <location>
        <begin position="35"/>
        <end position="54"/>
    </location>
</feature>
<evidence type="ECO:0000256" key="1">
    <source>
        <dbReference type="SAM" id="Phobius"/>
    </source>
</evidence>
<sequence>MDMAARAMLALGCFVGVGAALMIPFTDGGTAERLVSWIALALGILAVVASAAVLRRGIVRRLREAETGDPDDQDVIPTKEER</sequence>
<keyword evidence="3" id="KW-1185">Reference proteome</keyword>
<dbReference type="PATRIC" id="fig|396014.3.peg.3130"/>
<dbReference type="OrthoDB" id="4794449at2"/>
<evidence type="ECO:0000313" key="2">
    <source>
        <dbReference type="EMBL" id="EWS80059.1"/>
    </source>
</evidence>
<reference evidence="2 3" key="1">
    <citation type="submission" date="2014-02" db="EMBL/GenBank/DDBJ databases">
        <title>Genome sequence of Brachybacterium phenoliresistens strain W13A50.</title>
        <authorList>
            <person name="Wang X."/>
        </authorList>
    </citation>
    <scope>NUCLEOTIDE SEQUENCE [LARGE SCALE GENOMIC DNA]</scope>
    <source>
        <strain evidence="2 3">W13A50</strain>
    </source>
</reference>
<keyword evidence="1" id="KW-0812">Transmembrane</keyword>
<keyword evidence="1" id="KW-1133">Transmembrane helix</keyword>
<protein>
    <submittedName>
        <fullName evidence="2">Uncharacterized protein</fullName>
    </submittedName>
</protein>
<dbReference type="RefSeq" id="WP_038373948.1">
    <property type="nucleotide sequence ID" value="NZ_BAAAOW010000015.1"/>
</dbReference>
<keyword evidence="1" id="KW-0472">Membrane</keyword>
<dbReference type="Proteomes" id="UP000023067">
    <property type="component" value="Unassembled WGS sequence"/>
</dbReference>
<accession>Z9JPH2</accession>
<dbReference type="EMBL" id="JDYK01000020">
    <property type="protein sequence ID" value="EWS80059.1"/>
    <property type="molecule type" value="Genomic_DNA"/>
</dbReference>
<comment type="caution">
    <text evidence="2">The sequence shown here is derived from an EMBL/GenBank/DDBJ whole genome shotgun (WGS) entry which is preliminary data.</text>
</comment>
<dbReference type="HOGENOM" id="CLU_2551638_0_0_11"/>